<evidence type="ECO:0000259" key="4">
    <source>
        <dbReference type="PROSITE" id="PS51898"/>
    </source>
</evidence>
<dbReference type="Pfam" id="PF13102">
    <property type="entry name" value="Phage_int_SAM_5"/>
    <property type="match status" value="1"/>
</dbReference>
<dbReference type="PROSITE" id="PS51898">
    <property type="entry name" value="TYR_RECOMBINASE"/>
    <property type="match status" value="1"/>
</dbReference>
<accession>A0AB34PK07</accession>
<dbReference type="InterPro" id="IPR025269">
    <property type="entry name" value="SAM-like_dom"/>
</dbReference>
<keyword evidence="3" id="KW-0233">DNA recombination</keyword>
<dbReference type="EMBL" id="JQJC01000002">
    <property type="protein sequence ID" value="KGN96919.1"/>
    <property type="molecule type" value="Genomic_DNA"/>
</dbReference>
<dbReference type="InterPro" id="IPR035386">
    <property type="entry name" value="Arm-DNA-bind_5"/>
</dbReference>
<evidence type="ECO:0000313" key="6">
    <source>
        <dbReference type="Proteomes" id="UP000030136"/>
    </source>
</evidence>
<gene>
    <name evidence="5" type="ORF">HQ38_01215</name>
</gene>
<dbReference type="GO" id="GO:0003677">
    <property type="term" value="F:DNA binding"/>
    <property type="evidence" value="ECO:0007669"/>
    <property type="project" value="UniProtKB-KW"/>
</dbReference>
<organism evidence="5 6">
    <name type="scientific">Porphyromonas crevioricanis</name>
    <dbReference type="NCBI Taxonomy" id="393921"/>
    <lineage>
        <taxon>Bacteria</taxon>
        <taxon>Pseudomonadati</taxon>
        <taxon>Bacteroidota</taxon>
        <taxon>Bacteroidia</taxon>
        <taxon>Bacteroidales</taxon>
        <taxon>Porphyromonadaceae</taxon>
        <taxon>Porphyromonas</taxon>
    </lineage>
</organism>
<name>A0AB34PK07_9PORP</name>
<dbReference type="InterPro" id="IPR010998">
    <property type="entry name" value="Integrase_recombinase_N"/>
</dbReference>
<comment type="caution">
    <text evidence="5">The sequence shown here is derived from an EMBL/GenBank/DDBJ whole genome shotgun (WGS) entry which is preliminary data.</text>
</comment>
<protein>
    <submittedName>
        <fullName evidence="5">Integrase</fullName>
    </submittedName>
</protein>
<dbReference type="RefSeq" id="WP_036889442.1">
    <property type="nucleotide sequence ID" value="NZ_JQJC01000002.1"/>
</dbReference>
<dbReference type="InterPro" id="IPR002104">
    <property type="entry name" value="Integrase_catalytic"/>
</dbReference>
<dbReference type="GO" id="GO:0006310">
    <property type="term" value="P:DNA recombination"/>
    <property type="evidence" value="ECO:0007669"/>
    <property type="project" value="UniProtKB-KW"/>
</dbReference>
<evidence type="ECO:0000256" key="1">
    <source>
        <dbReference type="ARBA" id="ARBA00008857"/>
    </source>
</evidence>
<comment type="similarity">
    <text evidence="1">Belongs to the 'phage' integrase family.</text>
</comment>
<dbReference type="InterPro" id="IPR013762">
    <property type="entry name" value="Integrase-like_cat_sf"/>
</dbReference>
<dbReference type="PANTHER" id="PTHR30349:SF64">
    <property type="entry name" value="PROPHAGE INTEGRASE INTD-RELATED"/>
    <property type="match status" value="1"/>
</dbReference>
<dbReference type="Pfam" id="PF00589">
    <property type="entry name" value="Phage_integrase"/>
    <property type="match status" value="1"/>
</dbReference>
<dbReference type="PANTHER" id="PTHR30349">
    <property type="entry name" value="PHAGE INTEGRASE-RELATED"/>
    <property type="match status" value="1"/>
</dbReference>
<dbReference type="InterPro" id="IPR011010">
    <property type="entry name" value="DNA_brk_join_enz"/>
</dbReference>
<evidence type="ECO:0000313" key="5">
    <source>
        <dbReference type="EMBL" id="KGN96919.1"/>
    </source>
</evidence>
<feature type="domain" description="Tyr recombinase" evidence="4">
    <location>
        <begin position="221"/>
        <end position="395"/>
    </location>
</feature>
<dbReference type="GO" id="GO:0015074">
    <property type="term" value="P:DNA integration"/>
    <property type="evidence" value="ECO:0007669"/>
    <property type="project" value="InterPro"/>
</dbReference>
<dbReference type="CDD" id="cd01185">
    <property type="entry name" value="INTN1_C_like"/>
    <property type="match status" value="1"/>
</dbReference>
<evidence type="ECO:0000256" key="2">
    <source>
        <dbReference type="ARBA" id="ARBA00023125"/>
    </source>
</evidence>
<dbReference type="Gene3D" id="1.10.150.130">
    <property type="match status" value="1"/>
</dbReference>
<evidence type="ECO:0000256" key="3">
    <source>
        <dbReference type="ARBA" id="ARBA00023172"/>
    </source>
</evidence>
<dbReference type="Proteomes" id="UP000030136">
    <property type="component" value="Unassembled WGS sequence"/>
</dbReference>
<dbReference type="Pfam" id="PF17293">
    <property type="entry name" value="Arm-DNA-bind_5"/>
    <property type="match status" value="1"/>
</dbReference>
<reference evidence="5 6" key="1">
    <citation type="submission" date="2014-08" db="EMBL/GenBank/DDBJ databases">
        <title>Porphyromonas crevioricanis strain:COT-253_OH1447 Genome sequencing.</title>
        <authorList>
            <person name="Wallis C."/>
            <person name="Deusch O."/>
            <person name="O'Flynn C."/>
            <person name="Davis I."/>
            <person name="Jospin G."/>
            <person name="Darling A.E."/>
            <person name="Coil D.A."/>
            <person name="Alexiev A."/>
            <person name="Horsfall A."/>
            <person name="Kirkwood N."/>
            <person name="Harris S."/>
            <person name="Eisen J.A."/>
        </authorList>
    </citation>
    <scope>NUCLEOTIDE SEQUENCE [LARGE SCALE GENOMIC DNA]</scope>
    <source>
        <strain evidence="6">COT-253 OH1447</strain>
    </source>
</reference>
<dbReference type="SUPFAM" id="SSF56349">
    <property type="entry name" value="DNA breaking-rejoining enzymes"/>
    <property type="match status" value="1"/>
</dbReference>
<keyword evidence="2" id="KW-0238">DNA-binding</keyword>
<dbReference type="AlphaFoldDB" id="A0AB34PK07"/>
<sequence>MQTDKFKVLLYLKKSGLDKSGKAPIMGRITYGRTIAQFSCKLSCAPKLWNARESRLNGKSREAVATNGKLERLLLSLQSVYRVLCERGIVFTATDIKEQFQGSMQTQITFLERYDRMVKEMEQKVGIEIKTTTLNSYYTPRKHLQAFICEKYHTTDIPFGQIEEDFLEWLQHYSVGKLGHSQGHYRKMALSVKKVCRLAYREGLTERQLFAHVEIERGENKQPRALDRASLDKLQALTFEPYEVELETARNLFLFSCFTGVAYCDMVALNQEHLFTDDKGALWLKFRRQKTESLCRIKLLPEAVSLIDRYHSEERTTLFAPIEYSHYLIQLKTLQLRAGITILLTAHMARHSFGTLTVEAGIPMESIAKMMGHSSIASTQIYAQITDQKIANDMERLIKTS</sequence>
<dbReference type="InterPro" id="IPR050090">
    <property type="entry name" value="Tyrosine_recombinase_XerCD"/>
</dbReference>
<proteinExistence type="inferred from homology"/>
<dbReference type="Gene3D" id="1.10.443.10">
    <property type="entry name" value="Intergrase catalytic core"/>
    <property type="match status" value="1"/>
</dbReference>